<evidence type="ECO:0000313" key="8">
    <source>
        <dbReference type="Proteomes" id="UP000778864"/>
    </source>
</evidence>
<dbReference type="NCBIfam" id="NF040570">
    <property type="entry name" value="guided_TnpB"/>
    <property type="match status" value="1"/>
</dbReference>
<dbReference type="Proteomes" id="UP000778864">
    <property type="component" value="Unassembled WGS sequence"/>
</dbReference>
<dbReference type="AlphaFoldDB" id="A0A942WP43"/>
<feature type="domain" description="Cas12f1-like TNB" evidence="6">
    <location>
        <begin position="291"/>
        <end position="362"/>
    </location>
</feature>
<name>A0A942WP43_VEIPA</name>
<keyword evidence="4" id="KW-0233">DNA recombination</keyword>
<keyword evidence="2" id="KW-0815">Transposition</keyword>
<comment type="similarity">
    <text evidence="1">In the C-terminal section; belongs to the transposase 35 family.</text>
</comment>
<evidence type="ECO:0000313" key="7">
    <source>
        <dbReference type="EMBL" id="MBS4893732.1"/>
    </source>
</evidence>
<reference evidence="7" key="1">
    <citation type="submission" date="2021-02" db="EMBL/GenBank/DDBJ databases">
        <title>Infant gut strain persistence is associated with maternal origin, phylogeny, and functional potential including surface adhesion and iron acquisition.</title>
        <authorList>
            <person name="Lou Y.C."/>
        </authorList>
    </citation>
    <scope>NUCLEOTIDE SEQUENCE</scope>
    <source>
        <strain evidence="7">L3_108_031G1_dasL3_108_031G1_concoct_20</strain>
    </source>
</reference>
<sequence length="387" mass="45190">MWKTCDELCFKAKNIYNYANYIQRQKFINGEKVFSYPDLSKQTKYSEPFKDLGSNSSQMILRLLCKDWKSFLVAIKDYSKNPSKYLGRPKLPKYKKKDGRHICVLTNMQSQIKDGYLFFAFKYLKPFNNMFKVNFHGKHMQTRIIPKGNMYVLEIVYEKEVIETNDKINRILGIDLGVDNLATCVNNIGVKPIVINGKVLKSINQYYNKKLATLRSDLKKRHNKDWSNRLNRLQRKRDNKVDYYLHCSSKKIIEHCIENNIDTIVVGLNKTWKQESSMNKKANQNFISIPYDKFINQIIYKAQDVGIKVITTKESYTSGCSFLDNEEIGKETYNKNRRVYRGLFISNKSIKINADCNGAYNIIRKVVPEAFVDGIEGVDLHPIRVNI</sequence>
<organism evidence="7 8">
    <name type="scientific">Veillonella parvula</name>
    <name type="common">Staphylococcus parvulus</name>
    <dbReference type="NCBI Taxonomy" id="29466"/>
    <lineage>
        <taxon>Bacteria</taxon>
        <taxon>Bacillati</taxon>
        <taxon>Bacillota</taxon>
        <taxon>Negativicutes</taxon>
        <taxon>Veillonellales</taxon>
        <taxon>Veillonellaceae</taxon>
        <taxon>Veillonella</taxon>
    </lineage>
</organism>
<dbReference type="GO" id="GO:0032196">
    <property type="term" value="P:transposition"/>
    <property type="evidence" value="ECO:0007669"/>
    <property type="project" value="UniProtKB-KW"/>
</dbReference>
<comment type="caution">
    <text evidence="7">The sequence shown here is derived from an EMBL/GenBank/DDBJ whole genome shotgun (WGS) entry which is preliminary data.</text>
</comment>
<evidence type="ECO:0000256" key="3">
    <source>
        <dbReference type="ARBA" id="ARBA00023125"/>
    </source>
</evidence>
<evidence type="ECO:0000256" key="1">
    <source>
        <dbReference type="ARBA" id="ARBA00008761"/>
    </source>
</evidence>
<dbReference type="Pfam" id="PF01385">
    <property type="entry name" value="OrfB_IS605"/>
    <property type="match status" value="1"/>
</dbReference>
<proteinExistence type="inferred from homology"/>
<dbReference type="InterPro" id="IPR010095">
    <property type="entry name" value="Cas12f1-like_TNB"/>
</dbReference>
<dbReference type="NCBIfam" id="TIGR01766">
    <property type="entry name" value="IS200/IS605 family accessory protein TnpB-like domain"/>
    <property type="match status" value="1"/>
</dbReference>
<evidence type="ECO:0000256" key="4">
    <source>
        <dbReference type="ARBA" id="ARBA00023172"/>
    </source>
</evidence>
<protein>
    <submittedName>
        <fullName evidence="7">Transposase</fullName>
    </submittedName>
</protein>
<dbReference type="EMBL" id="JAGZMU010000005">
    <property type="protein sequence ID" value="MBS4893732.1"/>
    <property type="molecule type" value="Genomic_DNA"/>
</dbReference>
<dbReference type="GO" id="GO:0003677">
    <property type="term" value="F:DNA binding"/>
    <property type="evidence" value="ECO:0007669"/>
    <property type="project" value="UniProtKB-KW"/>
</dbReference>
<accession>A0A942WP43</accession>
<evidence type="ECO:0000259" key="5">
    <source>
        <dbReference type="Pfam" id="PF01385"/>
    </source>
</evidence>
<evidence type="ECO:0000259" key="6">
    <source>
        <dbReference type="Pfam" id="PF07282"/>
    </source>
</evidence>
<keyword evidence="3" id="KW-0238">DNA-binding</keyword>
<feature type="domain" description="Probable transposase IS891/IS1136/IS1341" evidence="5">
    <location>
        <begin position="155"/>
        <end position="271"/>
    </location>
</feature>
<dbReference type="Pfam" id="PF07282">
    <property type="entry name" value="Cas12f1-like_TNB"/>
    <property type="match status" value="1"/>
</dbReference>
<gene>
    <name evidence="7" type="ORF">KHZ90_08155</name>
</gene>
<dbReference type="InterPro" id="IPR001959">
    <property type="entry name" value="Transposase"/>
</dbReference>
<evidence type="ECO:0000256" key="2">
    <source>
        <dbReference type="ARBA" id="ARBA00022578"/>
    </source>
</evidence>
<dbReference type="GO" id="GO:0006310">
    <property type="term" value="P:DNA recombination"/>
    <property type="evidence" value="ECO:0007669"/>
    <property type="project" value="UniProtKB-KW"/>
</dbReference>